<protein>
    <recommendedName>
        <fullName evidence="1">C2H2-type domain-containing protein</fullName>
    </recommendedName>
</protein>
<evidence type="ECO:0000313" key="3">
    <source>
        <dbReference type="Proteomes" id="UP000507470"/>
    </source>
</evidence>
<evidence type="ECO:0000313" key="2">
    <source>
        <dbReference type="EMBL" id="CAC5425009.1"/>
    </source>
</evidence>
<gene>
    <name evidence="2" type="ORF">MCOR_56859</name>
</gene>
<organism evidence="2 3">
    <name type="scientific">Mytilus coruscus</name>
    <name type="common">Sea mussel</name>
    <dbReference type="NCBI Taxonomy" id="42192"/>
    <lineage>
        <taxon>Eukaryota</taxon>
        <taxon>Metazoa</taxon>
        <taxon>Spiralia</taxon>
        <taxon>Lophotrochozoa</taxon>
        <taxon>Mollusca</taxon>
        <taxon>Bivalvia</taxon>
        <taxon>Autobranchia</taxon>
        <taxon>Pteriomorphia</taxon>
        <taxon>Mytilida</taxon>
        <taxon>Mytiloidea</taxon>
        <taxon>Mytilidae</taxon>
        <taxon>Mytilinae</taxon>
        <taxon>Mytilus</taxon>
    </lineage>
</organism>
<name>A0A6J8EWH2_MYTCO</name>
<reference evidence="2 3" key="1">
    <citation type="submission" date="2020-06" db="EMBL/GenBank/DDBJ databases">
        <authorList>
            <person name="Li R."/>
            <person name="Bekaert M."/>
        </authorList>
    </citation>
    <scope>NUCLEOTIDE SEQUENCE [LARGE SCALE GENOMIC DNA]</scope>
    <source>
        <strain evidence="3">wild</strain>
    </source>
</reference>
<accession>A0A6J8EWH2</accession>
<dbReference type="Proteomes" id="UP000507470">
    <property type="component" value="Unassembled WGS sequence"/>
</dbReference>
<dbReference type="EMBL" id="CACVKT020010151">
    <property type="protein sequence ID" value="CAC5425009.1"/>
    <property type="molecule type" value="Genomic_DNA"/>
</dbReference>
<dbReference type="AlphaFoldDB" id="A0A6J8EWH2"/>
<evidence type="ECO:0000259" key="1">
    <source>
        <dbReference type="PROSITE" id="PS00028"/>
    </source>
</evidence>
<dbReference type="InterPro" id="IPR013087">
    <property type="entry name" value="Znf_C2H2_type"/>
</dbReference>
<dbReference type="PROSITE" id="PS00028">
    <property type="entry name" value="ZINC_FINGER_C2H2_1"/>
    <property type="match status" value="1"/>
</dbReference>
<sequence>MIAALNSNGGVRGVFASVIAVDQKYEIKTKAKIPNISSMNNFDFQAYGVVVRHAYQIGRNQCYQLDKTIPVLLKRFKMVVPFPEFVEEHHGKLAALKESVDMNENNNHDSNDTENMSEINELENEDCDGHFACPKQSCVKVYTHPRFLEAHICSGNHVYSKN</sequence>
<keyword evidence="3" id="KW-1185">Reference proteome</keyword>
<dbReference type="PANTHER" id="PTHR33845">
    <property type="entry name" value="C2H2-TYPE DOMAIN-CONTAINING PROTEIN"/>
    <property type="match status" value="1"/>
</dbReference>
<feature type="domain" description="C2H2-type" evidence="1">
    <location>
        <begin position="133"/>
        <end position="157"/>
    </location>
</feature>
<dbReference type="PANTHER" id="PTHR33845:SF1">
    <property type="entry name" value="C2H2-TYPE DOMAIN-CONTAINING PROTEIN"/>
    <property type="match status" value="1"/>
</dbReference>
<proteinExistence type="predicted"/>